<protein>
    <submittedName>
        <fullName evidence="2">Uncharacterized protein</fullName>
    </submittedName>
</protein>
<feature type="transmembrane region" description="Helical" evidence="1">
    <location>
        <begin position="6"/>
        <end position="32"/>
    </location>
</feature>
<keyword evidence="1" id="KW-0812">Transmembrane</keyword>
<reference evidence="2 3" key="1">
    <citation type="submission" date="2024-02" db="EMBL/GenBank/DDBJ databases">
        <authorList>
            <person name="Saticioglu I.B."/>
        </authorList>
    </citation>
    <scope>NUCLEOTIDE SEQUENCE [LARGE SCALE GENOMIC DNA]</scope>
    <source>
        <strain evidence="2 3">Mu-86</strain>
    </source>
</reference>
<name>A0ABU8LRW8_9MICO</name>
<gene>
    <name evidence="2" type="ORF">WDU96_03250</name>
</gene>
<accession>A0ABU8LRW8</accession>
<keyword evidence="1" id="KW-1133">Transmembrane helix</keyword>
<organism evidence="2 3">
    <name type="scientific">Microbacterium marmarense</name>
    <dbReference type="NCBI Taxonomy" id="3122051"/>
    <lineage>
        <taxon>Bacteria</taxon>
        <taxon>Bacillati</taxon>
        <taxon>Actinomycetota</taxon>
        <taxon>Actinomycetes</taxon>
        <taxon>Micrococcales</taxon>
        <taxon>Microbacteriaceae</taxon>
        <taxon>Microbacterium</taxon>
    </lineage>
</organism>
<proteinExistence type="predicted"/>
<keyword evidence="3" id="KW-1185">Reference proteome</keyword>
<dbReference type="EMBL" id="JBBDGL010000001">
    <property type="protein sequence ID" value="MEJ1154614.1"/>
    <property type="molecule type" value="Genomic_DNA"/>
</dbReference>
<evidence type="ECO:0000313" key="3">
    <source>
        <dbReference type="Proteomes" id="UP001368654"/>
    </source>
</evidence>
<sequence length="73" mass="7607">MNTSITFTVAIVLVTGLSICAITMMRAILLAAVRLDVRTFVHRLVGMGVVIAIAAVVATILGALADPLDVFVP</sequence>
<comment type="caution">
    <text evidence="2">The sequence shown here is derived from an EMBL/GenBank/DDBJ whole genome shotgun (WGS) entry which is preliminary data.</text>
</comment>
<evidence type="ECO:0000313" key="2">
    <source>
        <dbReference type="EMBL" id="MEJ1154614.1"/>
    </source>
</evidence>
<dbReference type="RefSeq" id="WP_337337048.1">
    <property type="nucleotide sequence ID" value="NZ_JBBDGL010000001.1"/>
</dbReference>
<dbReference type="Proteomes" id="UP001368654">
    <property type="component" value="Unassembled WGS sequence"/>
</dbReference>
<keyword evidence="1" id="KW-0472">Membrane</keyword>
<feature type="transmembrane region" description="Helical" evidence="1">
    <location>
        <begin position="44"/>
        <end position="65"/>
    </location>
</feature>
<evidence type="ECO:0000256" key="1">
    <source>
        <dbReference type="SAM" id="Phobius"/>
    </source>
</evidence>